<feature type="compositionally biased region" description="Pro residues" evidence="5">
    <location>
        <begin position="609"/>
        <end position="618"/>
    </location>
</feature>
<feature type="domain" description="WW" evidence="6">
    <location>
        <begin position="365"/>
        <end position="393"/>
    </location>
</feature>
<dbReference type="EMBL" id="CAUYUJ010015240">
    <property type="protein sequence ID" value="CAK0851453.1"/>
    <property type="molecule type" value="Genomic_DNA"/>
</dbReference>
<organism evidence="7 8">
    <name type="scientific">Prorocentrum cordatum</name>
    <dbReference type="NCBI Taxonomy" id="2364126"/>
    <lineage>
        <taxon>Eukaryota</taxon>
        <taxon>Sar</taxon>
        <taxon>Alveolata</taxon>
        <taxon>Dinophyceae</taxon>
        <taxon>Prorocentrales</taxon>
        <taxon>Prorocentraceae</taxon>
        <taxon>Prorocentrum</taxon>
    </lineage>
</organism>
<dbReference type="Gene3D" id="2.20.70.10">
    <property type="match status" value="1"/>
</dbReference>
<feature type="compositionally biased region" description="Low complexity" evidence="5">
    <location>
        <begin position="153"/>
        <end position="170"/>
    </location>
</feature>
<proteinExistence type="predicted"/>
<feature type="region of interest" description="Disordered" evidence="5">
    <location>
        <begin position="1"/>
        <end position="65"/>
    </location>
</feature>
<feature type="compositionally biased region" description="Low complexity" evidence="5">
    <location>
        <begin position="1"/>
        <end position="12"/>
    </location>
</feature>
<keyword evidence="2 3" id="KW-0040">ANK repeat</keyword>
<sequence length="825" mass="85222">PRAAALGASASANGEGPVVFSMADDDDGVSFEEQQSPGRQSGSPSHRGMDLLESPAKASVGGASDDLHEYEKIEAQFERFRARQAEVERNVAALLQRLNTQVRVPSSVASSECGDLTSLASSEWDAESLGPTEDGLSFLGSRAGSPPRSPLMSPRGESGEASSSGAGRRPAQADGRAGAGPADVELPARPARHSTGTVRGGGERGDLLKLTPRKGTDSQGADGAVAAAAAAGTRAPAGGGSLAAAVPAPPPGAAAEAAGEGAGSAEAAGSARLGAEGAEPVPAVPEPAPAVQATAPRLTEQLLAESEAVAQRPSGTPPPAGRPEAEVRRDLLPRFGAASADPSCHAALVPRGGDEAGDEDWRWQGWTMFPTQDGRLFFHHEAQQKSQWYQPDELSGVLGEWKEVVDESQPSRPMFWRNELLRLSLWKDPRNTPSIFQAALDGNLFFMQLYAEVEGQLDVVDPAGLSALHYACAGGSMQSTIFLLQRQAELDKPDKTGATPLIFACRYGYAEVVKVLLDAGASLQAACQGGNTALHEAAAMGQLDCCHLLLLCGADASLPNDSAQTPLDLAASNGNHKCHMLLRHHQQNIPRPDAPWAQRAGPEAAARAPAPPPPPGPAPAQAARSPPPAGWKAALAPAAPPRPASAGGPPAAAAAASPPRPAQAARERRPSAGAAASRSPSARRSQPAAAAGGGPEGEEVQRGGSPPGAAVSRSPSARRSRPAATRDGLEGEEVQRGGSPRSSGTPTKAAGGPEQIQLRGSPRSSGTPTRAASPIPPPVEEQRRGVLGFVRGLWRRPIRADLGVPNQYRYNPDTMRWELPPTAQR</sequence>
<dbReference type="InterPro" id="IPR036020">
    <property type="entry name" value="WW_dom_sf"/>
</dbReference>
<keyword evidence="1" id="KW-0677">Repeat</keyword>
<dbReference type="Pfam" id="PF12796">
    <property type="entry name" value="Ank_2"/>
    <property type="match status" value="2"/>
</dbReference>
<feature type="compositionally biased region" description="Low complexity" evidence="5">
    <location>
        <begin position="253"/>
        <end position="281"/>
    </location>
</feature>
<comment type="caution">
    <text evidence="7">The sequence shown here is derived from an EMBL/GenBank/DDBJ whole genome shotgun (WGS) entry which is preliminary data.</text>
</comment>
<reference evidence="7" key="1">
    <citation type="submission" date="2023-10" db="EMBL/GenBank/DDBJ databases">
        <authorList>
            <person name="Chen Y."/>
            <person name="Shah S."/>
            <person name="Dougan E. K."/>
            <person name="Thang M."/>
            <person name="Chan C."/>
        </authorList>
    </citation>
    <scope>NUCLEOTIDE SEQUENCE [LARGE SCALE GENOMIC DNA]</scope>
</reference>
<feature type="compositionally biased region" description="Low complexity" evidence="5">
    <location>
        <begin position="220"/>
        <end position="246"/>
    </location>
</feature>
<dbReference type="PROSITE" id="PS01159">
    <property type="entry name" value="WW_DOMAIN_1"/>
    <property type="match status" value="1"/>
</dbReference>
<feature type="compositionally biased region" description="Low complexity" evidence="5">
    <location>
        <begin position="703"/>
        <end position="715"/>
    </location>
</feature>
<evidence type="ECO:0000256" key="2">
    <source>
        <dbReference type="ARBA" id="ARBA00023043"/>
    </source>
</evidence>
<dbReference type="InterPro" id="IPR002110">
    <property type="entry name" value="Ankyrin_rpt"/>
</dbReference>
<name>A0ABN9TYM4_9DINO</name>
<dbReference type="PROSITE" id="PS50020">
    <property type="entry name" value="WW_DOMAIN_2"/>
    <property type="match status" value="1"/>
</dbReference>
<dbReference type="SUPFAM" id="SSF51045">
    <property type="entry name" value="WW domain"/>
    <property type="match status" value="1"/>
</dbReference>
<evidence type="ECO:0000256" key="4">
    <source>
        <dbReference type="SAM" id="Coils"/>
    </source>
</evidence>
<feature type="repeat" description="ANK" evidence="3">
    <location>
        <begin position="463"/>
        <end position="495"/>
    </location>
</feature>
<evidence type="ECO:0000256" key="3">
    <source>
        <dbReference type="PROSITE-ProRule" id="PRU00023"/>
    </source>
</evidence>
<keyword evidence="4" id="KW-0175">Coiled coil</keyword>
<evidence type="ECO:0000259" key="6">
    <source>
        <dbReference type="PROSITE" id="PS50020"/>
    </source>
</evidence>
<feature type="region of interest" description="Disordered" evidence="5">
    <location>
        <begin position="590"/>
        <end position="784"/>
    </location>
</feature>
<feature type="repeat" description="ANK" evidence="3">
    <location>
        <begin position="496"/>
        <end position="528"/>
    </location>
</feature>
<protein>
    <recommendedName>
        <fullName evidence="6">WW domain-containing protein</fullName>
    </recommendedName>
</protein>
<keyword evidence="8" id="KW-1185">Reference proteome</keyword>
<evidence type="ECO:0000256" key="5">
    <source>
        <dbReference type="SAM" id="MobiDB-lite"/>
    </source>
</evidence>
<feature type="non-terminal residue" evidence="7">
    <location>
        <position position="1"/>
    </location>
</feature>
<dbReference type="SUPFAM" id="SSF48403">
    <property type="entry name" value="Ankyrin repeat"/>
    <property type="match status" value="1"/>
</dbReference>
<dbReference type="PROSITE" id="PS50088">
    <property type="entry name" value="ANK_REPEAT"/>
    <property type="match status" value="3"/>
</dbReference>
<dbReference type="Gene3D" id="1.25.40.20">
    <property type="entry name" value="Ankyrin repeat-containing domain"/>
    <property type="match status" value="1"/>
</dbReference>
<evidence type="ECO:0000313" key="7">
    <source>
        <dbReference type="EMBL" id="CAK0851453.1"/>
    </source>
</evidence>
<dbReference type="InterPro" id="IPR001202">
    <property type="entry name" value="WW_dom"/>
</dbReference>
<dbReference type="CDD" id="cd00201">
    <property type="entry name" value="WW"/>
    <property type="match status" value="1"/>
</dbReference>
<accession>A0ABN9TYM4</accession>
<dbReference type="PANTHER" id="PTHR24198">
    <property type="entry name" value="ANKYRIN REPEAT AND PROTEIN KINASE DOMAIN-CONTAINING PROTEIN"/>
    <property type="match status" value="1"/>
</dbReference>
<evidence type="ECO:0000313" key="8">
    <source>
        <dbReference type="Proteomes" id="UP001189429"/>
    </source>
</evidence>
<dbReference type="PANTHER" id="PTHR24198:SF194">
    <property type="entry name" value="INVERSIN-A"/>
    <property type="match status" value="1"/>
</dbReference>
<feature type="coiled-coil region" evidence="4">
    <location>
        <begin position="70"/>
        <end position="97"/>
    </location>
</feature>
<feature type="compositionally biased region" description="Low complexity" evidence="5">
    <location>
        <begin position="644"/>
        <end position="657"/>
    </location>
</feature>
<feature type="compositionally biased region" description="Low complexity" evidence="5">
    <location>
        <begin position="594"/>
        <end position="608"/>
    </location>
</feature>
<feature type="compositionally biased region" description="Low complexity" evidence="5">
    <location>
        <begin position="671"/>
        <end position="690"/>
    </location>
</feature>
<dbReference type="PROSITE" id="PS50297">
    <property type="entry name" value="ANK_REP_REGION"/>
    <property type="match status" value="2"/>
</dbReference>
<gene>
    <name evidence="7" type="ORF">PCOR1329_LOCUS43608</name>
</gene>
<feature type="compositionally biased region" description="Low complexity" evidence="5">
    <location>
        <begin position="619"/>
        <end position="637"/>
    </location>
</feature>
<feature type="region of interest" description="Disordered" evidence="5">
    <location>
        <begin position="121"/>
        <end position="287"/>
    </location>
</feature>
<evidence type="ECO:0000256" key="1">
    <source>
        <dbReference type="ARBA" id="ARBA00022737"/>
    </source>
</evidence>
<dbReference type="InterPro" id="IPR036770">
    <property type="entry name" value="Ankyrin_rpt-contain_sf"/>
</dbReference>
<feature type="compositionally biased region" description="Low complexity" evidence="5">
    <location>
        <begin position="34"/>
        <end position="46"/>
    </location>
</feature>
<feature type="repeat" description="ANK" evidence="3">
    <location>
        <begin position="529"/>
        <end position="561"/>
    </location>
</feature>
<dbReference type="Proteomes" id="UP001189429">
    <property type="component" value="Unassembled WGS sequence"/>
</dbReference>
<dbReference type="SMART" id="SM00248">
    <property type="entry name" value="ANK"/>
    <property type="match status" value="4"/>
</dbReference>